<evidence type="ECO:0000256" key="6">
    <source>
        <dbReference type="ARBA" id="ARBA00022840"/>
    </source>
</evidence>
<dbReference type="PRINTS" id="PR00120">
    <property type="entry name" value="HATPASE"/>
</dbReference>
<evidence type="ECO:0000313" key="13">
    <source>
        <dbReference type="Proteomes" id="UP001163687"/>
    </source>
</evidence>
<keyword evidence="10" id="KW-0472">Membrane</keyword>
<dbReference type="GO" id="GO:0036376">
    <property type="term" value="P:sodium ion export across plasma membrane"/>
    <property type="evidence" value="ECO:0007669"/>
    <property type="project" value="TreeGrafter"/>
</dbReference>
<evidence type="ECO:0000256" key="5">
    <source>
        <dbReference type="ARBA" id="ARBA00022741"/>
    </source>
</evidence>
<dbReference type="InterPro" id="IPR059000">
    <property type="entry name" value="ATPase_P-type_domA"/>
</dbReference>
<dbReference type="PANTHER" id="PTHR43294">
    <property type="entry name" value="SODIUM/POTASSIUM-TRANSPORTING ATPASE SUBUNIT ALPHA"/>
    <property type="match status" value="1"/>
</dbReference>
<dbReference type="RefSeq" id="WP_264842949.1">
    <property type="nucleotide sequence ID" value="NZ_AP025628.1"/>
</dbReference>
<dbReference type="InterPro" id="IPR006068">
    <property type="entry name" value="ATPase_P-typ_cation-transptr_C"/>
</dbReference>
<dbReference type="GO" id="GO:0030007">
    <property type="term" value="P:intracellular potassium ion homeostasis"/>
    <property type="evidence" value="ECO:0007669"/>
    <property type="project" value="TreeGrafter"/>
</dbReference>
<dbReference type="SFLD" id="SFLDF00027">
    <property type="entry name" value="p-type_atpase"/>
    <property type="match status" value="1"/>
</dbReference>
<reference evidence="12" key="1">
    <citation type="submission" date="2022-03" db="EMBL/GenBank/DDBJ databases">
        <title>Complete genome sequence of Caldinitratiruptor microaerophilus.</title>
        <authorList>
            <person name="Mukaiyama R."/>
            <person name="Nishiyama T."/>
            <person name="Ueda K."/>
        </authorList>
    </citation>
    <scope>NUCLEOTIDE SEQUENCE</scope>
    <source>
        <strain evidence="12">JCM 16183</strain>
    </source>
</reference>
<dbReference type="InterPro" id="IPR023214">
    <property type="entry name" value="HAD_sf"/>
</dbReference>
<keyword evidence="6" id="KW-0067">ATP-binding</keyword>
<gene>
    <name evidence="12" type="ORF">caldi_34510</name>
</gene>
<dbReference type="InterPro" id="IPR001757">
    <property type="entry name" value="P_typ_ATPase"/>
</dbReference>
<dbReference type="InterPro" id="IPR004014">
    <property type="entry name" value="ATPase_P-typ_cation-transptr_N"/>
</dbReference>
<evidence type="ECO:0000256" key="8">
    <source>
        <dbReference type="ARBA" id="ARBA00022967"/>
    </source>
</evidence>
<proteinExistence type="inferred from homology"/>
<evidence type="ECO:0000259" key="11">
    <source>
        <dbReference type="SMART" id="SM00831"/>
    </source>
</evidence>
<evidence type="ECO:0000256" key="4">
    <source>
        <dbReference type="ARBA" id="ARBA00022692"/>
    </source>
</evidence>
<evidence type="ECO:0000313" key="12">
    <source>
        <dbReference type="EMBL" id="BDG62361.1"/>
    </source>
</evidence>
<dbReference type="SMART" id="SM00831">
    <property type="entry name" value="Cation_ATPase_N"/>
    <property type="match status" value="1"/>
</dbReference>
<dbReference type="AlphaFoldDB" id="A0AA35G9R7"/>
<keyword evidence="3" id="KW-0597">Phosphoprotein</keyword>
<dbReference type="Pfam" id="PF13246">
    <property type="entry name" value="Cation_ATPase"/>
    <property type="match status" value="1"/>
</dbReference>
<sequence length="993" mass="102682">MTGRPGGAATLRPIGWSADGRSHHVPGRYLVRIPEAGPDGVLRARVERLVLGLPGARSARTNPRTGRLLVYYDPDATGPDDIDRLLAQILSGEPAPPAGAAGRPLPAWHARPADAVVADLRTHPRLGLTRAEAAWRLRRTGPNAIRPEDPPGAWQRFLRQLNEPMVALLLGVAGLSAALGQVLDAVVVVGIVVVNGVIGALQEGRAAEALAHLERLSAPVARVVREGRLEVVPAEMLVPGDVVAVRAGDRVPADLRLLRATGLAAEEAALTGEPAPVPKGTRPVPVCTPLAERSPLLFMGTHVTAGRGRGVVVATGMATEMGRIAALLAGAAPAPLLLQQRMQRLVAPIVRATVAAAAVLFGLGLLRGTPAGAMLLASLSTAVAALPEGLPVSVSVATAAAAYRMGGRLAVARQPAAVETLGSCQVICTDKTGTLTTGRMSVEAVYAAGTFWLRSGPSGPGGVPAGFARAGPEPVQAGADDLRFALRVGILCSDTRLAAMPPADGDPTEVALLQAAQAVGLDITRERIGCPRLREWPFSSDSRQMAVLCREPDGGPALYVKGAPEDVLPRLSRERVGGEEVPLGPAGRAAAARAVRQMARAGLRVLALAYRPAHLPEDELVLAGIAGLWDPPRPEVPEALRRCREAGIRVVMLTGDHPETARTLGRRLGILDGGGVLLTGTEIDRMDDGTLAAVAGRLQVCARVTPHHKLRVVRALQRLGLAVAMTGDGVNDAPAVRAADTGIAMGRSGTDITRAAADLTLLDDNFASIVAAVEEGRAAFQNIRRTVRYTLVTNAAEVAAMVGAVALGLPPPLLPVQLLWVNLVCDGLPALALAVDRPGPDLMTRPPVPPGESLLEPGAARSLLLQGLLAGAGMLGTFALLLRHGAGLAAARTGALAALVLTKLAYLSGCRRDPRTGAAPPPNRLLRASTAASGALLLATLYVPGVGRIFGTVPLAPARWAPIGGLVAAQHLVGRLFEAGPPAPPRPSPQQEG</sequence>
<dbReference type="Gene3D" id="2.70.150.10">
    <property type="entry name" value="Calcium-transporting ATPase, cytoplasmic transduction domain A"/>
    <property type="match status" value="1"/>
</dbReference>
<dbReference type="PROSITE" id="PS00154">
    <property type="entry name" value="ATPASE_E1_E2"/>
    <property type="match status" value="1"/>
</dbReference>
<dbReference type="GO" id="GO:0005886">
    <property type="term" value="C:plasma membrane"/>
    <property type="evidence" value="ECO:0007669"/>
    <property type="project" value="TreeGrafter"/>
</dbReference>
<dbReference type="SUPFAM" id="SSF81653">
    <property type="entry name" value="Calcium ATPase, transduction domain A"/>
    <property type="match status" value="1"/>
</dbReference>
<dbReference type="SFLD" id="SFLDS00003">
    <property type="entry name" value="Haloacid_Dehalogenase"/>
    <property type="match status" value="1"/>
</dbReference>
<keyword evidence="7" id="KW-0460">Magnesium</keyword>
<dbReference type="GO" id="GO:0005391">
    <property type="term" value="F:P-type sodium:potassium-exchanging transporter activity"/>
    <property type="evidence" value="ECO:0007669"/>
    <property type="project" value="TreeGrafter"/>
</dbReference>
<protein>
    <submittedName>
        <fullName evidence="12">Calcium-transporting P-type ATPase, PMR1-type</fullName>
    </submittedName>
</protein>
<dbReference type="GO" id="GO:0046872">
    <property type="term" value="F:metal ion binding"/>
    <property type="evidence" value="ECO:0007669"/>
    <property type="project" value="InterPro"/>
</dbReference>
<dbReference type="InterPro" id="IPR050510">
    <property type="entry name" value="Cation_transp_ATPase_P-type"/>
</dbReference>
<keyword evidence="4" id="KW-0812">Transmembrane</keyword>
<dbReference type="GO" id="GO:1902600">
    <property type="term" value="P:proton transmembrane transport"/>
    <property type="evidence" value="ECO:0007669"/>
    <property type="project" value="TreeGrafter"/>
</dbReference>
<evidence type="ECO:0000256" key="3">
    <source>
        <dbReference type="ARBA" id="ARBA00022553"/>
    </source>
</evidence>
<keyword evidence="5" id="KW-0547">Nucleotide-binding</keyword>
<dbReference type="Proteomes" id="UP001163687">
    <property type="component" value="Chromosome"/>
</dbReference>
<dbReference type="FunFam" id="2.70.150.10:FF:000160">
    <property type="entry name" value="Sarcoplasmic/endoplasmic reticulum calcium ATPase 1"/>
    <property type="match status" value="1"/>
</dbReference>
<dbReference type="InterPro" id="IPR018303">
    <property type="entry name" value="ATPase_P-typ_P_site"/>
</dbReference>
<evidence type="ECO:0000256" key="7">
    <source>
        <dbReference type="ARBA" id="ARBA00022842"/>
    </source>
</evidence>
<dbReference type="InterPro" id="IPR044492">
    <property type="entry name" value="P_typ_ATPase_HD_dom"/>
</dbReference>
<keyword evidence="8" id="KW-1278">Translocase</keyword>
<dbReference type="GO" id="GO:1990573">
    <property type="term" value="P:potassium ion import across plasma membrane"/>
    <property type="evidence" value="ECO:0007669"/>
    <property type="project" value="TreeGrafter"/>
</dbReference>
<dbReference type="GO" id="GO:0006883">
    <property type="term" value="P:intracellular sodium ion homeostasis"/>
    <property type="evidence" value="ECO:0007669"/>
    <property type="project" value="TreeGrafter"/>
</dbReference>
<comment type="similarity">
    <text evidence="2">Belongs to the cation transport ATPase (P-type) (TC 3.A.3) family. Type IIA subfamily.</text>
</comment>
<dbReference type="CDD" id="cd00371">
    <property type="entry name" value="HMA"/>
    <property type="match status" value="1"/>
</dbReference>
<dbReference type="SUPFAM" id="SSF81665">
    <property type="entry name" value="Calcium ATPase, transmembrane domain M"/>
    <property type="match status" value="1"/>
</dbReference>
<dbReference type="PRINTS" id="PR00119">
    <property type="entry name" value="CATATPASE"/>
</dbReference>
<dbReference type="NCBIfam" id="TIGR01494">
    <property type="entry name" value="ATPase_P-type"/>
    <property type="match status" value="2"/>
</dbReference>
<evidence type="ECO:0000256" key="10">
    <source>
        <dbReference type="ARBA" id="ARBA00023136"/>
    </source>
</evidence>
<dbReference type="SUPFAM" id="SSF56784">
    <property type="entry name" value="HAD-like"/>
    <property type="match status" value="1"/>
</dbReference>
<dbReference type="Gene3D" id="3.40.50.1000">
    <property type="entry name" value="HAD superfamily/HAD-like"/>
    <property type="match status" value="1"/>
</dbReference>
<dbReference type="Pfam" id="PF00690">
    <property type="entry name" value="Cation_ATPase_N"/>
    <property type="match status" value="1"/>
</dbReference>
<accession>A0AA35G9R7</accession>
<organism evidence="12 13">
    <name type="scientific">Caldinitratiruptor microaerophilus</name>
    <dbReference type="NCBI Taxonomy" id="671077"/>
    <lineage>
        <taxon>Bacteria</taxon>
        <taxon>Bacillati</taxon>
        <taxon>Bacillota</taxon>
        <taxon>Clostridia</taxon>
        <taxon>Eubacteriales</taxon>
        <taxon>Symbiobacteriaceae</taxon>
        <taxon>Caldinitratiruptor</taxon>
    </lineage>
</organism>
<dbReference type="InterPro" id="IPR023298">
    <property type="entry name" value="ATPase_P-typ_TM_dom_sf"/>
</dbReference>
<evidence type="ECO:0000256" key="9">
    <source>
        <dbReference type="ARBA" id="ARBA00022989"/>
    </source>
</evidence>
<feature type="domain" description="Cation-transporting P-type ATPase N-terminal" evidence="11">
    <location>
        <begin position="107"/>
        <end position="181"/>
    </location>
</feature>
<evidence type="ECO:0000256" key="1">
    <source>
        <dbReference type="ARBA" id="ARBA00004127"/>
    </source>
</evidence>
<dbReference type="KEGG" id="cmic:caldi_34510"/>
<dbReference type="Gene3D" id="1.20.1110.10">
    <property type="entry name" value="Calcium-transporting ATPase, transmembrane domain"/>
    <property type="match status" value="1"/>
</dbReference>
<dbReference type="InterPro" id="IPR006121">
    <property type="entry name" value="HMA_dom"/>
</dbReference>
<dbReference type="GO" id="GO:0016887">
    <property type="term" value="F:ATP hydrolysis activity"/>
    <property type="evidence" value="ECO:0007669"/>
    <property type="project" value="InterPro"/>
</dbReference>
<dbReference type="PANTHER" id="PTHR43294:SF20">
    <property type="entry name" value="P-TYPE ATPASE"/>
    <property type="match status" value="1"/>
</dbReference>
<dbReference type="GO" id="GO:0005524">
    <property type="term" value="F:ATP binding"/>
    <property type="evidence" value="ECO:0007669"/>
    <property type="project" value="UniProtKB-KW"/>
</dbReference>
<name>A0AA35G9R7_9FIRM</name>
<dbReference type="InterPro" id="IPR036412">
    <property type="entry name" value="HAD-like_sf"/>
</dbReference>
<dbReference type="InterPro" id="IPR023299">
    <property type="entry name" value="ATPase_P-typ_cyto_dom_N"/>
</dbReference>
<dbReference type="Pfam" id="PF00689">
    <property type="entry name" value="Cation_ATPase_C"/>
    <property type="match status" value="1"/>
</dbReference>
<dbReference type="InterPro" id="IPR008250">
    <property type="entry name" value="ATPase_P-typ_transduc_dom_A_sf"/>
</dbReference>
<dbReference type="Gene3D" id="3.40.1110.10">
    <property type="entry name" value="Calcium-transporting ATPase, cytoplasmic domain N"/>
    <property type="match status" value="1"/>
</dbReference>
<keyword evidence="13" id="KW-1185">Reference proteome</keyword>
<keyword evidence="9" id="KW-1133">Transmembrane helix</keyword>
<dbReference type="SFLD" id="SFLDG00002">
    <property type="entry name" value="C1.7:_P-type_atpase_like"/>
    <property type="match status" value="1"/>
</dbReference>
<dbReference type="EMBL" id="AP025628">
    <property type="protein sequence ID" value="BDG62361.1"/>
    <property type="molecule type" value="Genomic_DNA"/>
</dbReference>
<dbReference type="Pfam" id="PF00122">
    <property type="entry name" value="E1-E2_ATPase"/>
    <property type="match status" value="1"/>
</dbReference>
<dbReference type="GO" id="GO:0012505">
    <property type="term" value="C:endomembrane system"/>
    <property type="evidence" value="ECO:0007669"/>
    <property type="project" value="UniProtKB-SubCell"/>
</dbReference>
<evidence type="ECO:0000256" key="2">
    <source>
        <dbReference type="ARBA" id="ARBA00005675"/>
    </source>
</evidence>
<comment type="subcellular location">
    <subcellularLocation>
        <location evidence="1">Endomembrane system</location>
        <topology evidence="1">Multi-pass membrane protein</topology>
    </subcellularLocation>
</comment>
<dbReference type="SUPFAM" id="SSF81660">
    <property type="entry name" value="Metal cation-transporting ATPase, ATP-binding domain N"/>
    <property type="match status" value="1"/>
</dbReference>